<dbReference type="PANTHER" id="PTHR10091:SF0">
    <property type="entry name" value="GALACTOSE MUTAROTASE"/>
    <property type="match status" value="1"/>
</dbReference>
<evidence type="ECO:0000256" key="7">
    <source>
        <dbReference type="ARBA" id="ARBA00032729"/>
    </source>
</evidence>
<evidence type="ECO:0000313" key="10">
    <source>
        <dbReference type="EMBL" id="KAJ8966204.1"/>
    </source>
</evidence>
<dbReference type="Proteomes" id="UP001162156">
    <property type="component" value="Unassembled WGS sequence"/>
</dbReference>
<evidence type="ECO:0000256" key="1">
    <source>
        <dbReference type="ARBA" id="ARBA00001712"/>
    </source>
</evidence>
<comment type="similarity">
    <text evidence="3">Belongs to the aldose epimerase family.</text>
</comment>
<dbReference type="InterPro" id="IPR047215">
    <property type="entry name" value="Galactose_mutarotase-like"/>
</dbReference>
<accession>A0AAV8ZMI3</accession>
<reference evidence="10" key="1">
    <citation type="journal article" date="2023" name="Insect Mol. Biol.">
        <title>Genome sequencing provides insights into the evolution of gene families encoding plant cell wall-degrading enzymes in longhorned beetles.</title>
        <authorList>
            <person name="Shin N.R."/>
            <person name="Okamura Y."/>
            <person name="Kirsch R."/>
            <person name="Pauchet Y."/>
        </authorList>
    </citation>
    <scope>NUCLEOTIDE SEQUENCE</scope>
    <source>
        <strain evidence="10">RBIC_L_NR</strain>
    </source>
</reference>
<dbReference type="SUPFAM" id="SSF74650">
    <property type="entry name" value="Galactose mutarotase-like"/>
    <property type="match status" value="1"/>
</dbReference>
<dbReference type="Gene3D" id="2.70.98.10">
    <property type="match status" value="1"/>
</dbReference>
<dbReference type="AlphaFoldDB" id="A0AAV8ZMI3"/>
<organism evidence="10 11">
    <name type="scientific">Rhamnusium bicolor</name>
    <dbReference type="NCBI Taxonomy" id="1586634"/>
    <lineage>
        <taxon>Eukaryota</taxon>
        <taxon>Metazoa</taxon>
        <taxon>Ecdysozoa</taxon>
        <taxon>Arthropoda</taxon>
        <taxon>Hexapoda</taxon>
        <taxon>Insecta</taxon>
        <taxon>Pterygota</taxon>
        <taxon>Neoptera</taxon>
        <taxon>Endopterygota</taxon>
        <taxon>Coleoptera</taxon>
        <taxon>Polyphaga</taxon>
        <taxon>Cucujiformia</taxon>
        <taxon>Chrysomeloidea</taxon>
        <taxon>Cerambycidae</taxon>
        <taxon>Lepturinae</taxon>
        <taxon>Rhagiini</taxon>
        <taxon>Rhamnusium</taxon>
    </lineage>
</organism>
<evidence type="ECO:0000256" key="8">
    <source>
        <dbReference type="ARBA" id="ARBA00045743"/>
    </source>
</evidence>
<dbReference type="InterPro" id="IPR014718">
    <property type="entry name" value="GH-type_carb-bd"/>
</dbReference>
<proteinExistence type="inferred from homology"/>
<dbReference type="InterPro" id="IPR008183">
    <property type="entry name" value="Aldose_1/G6P_1-epimerase"/>
</dbReference>
<evidence type="ECO:0000256" key="6">
    <source>
        <dbReference type="ARBA" id="ARBA00023277"/>
    </source>
</evidence>
<comment type="catalytic activity">
    <reaction evidence="1">
        <text>alpha-D-galactose = beta-D-galactose</text>
        <dbReference type="Rhea" id="RHEA:28675"/>
        <dbReference type="ChEBI" id="CHEBI:27667"/>
        <dbReference type="ChEBI" id="CHEBI:28061"/>
        <dbReference type="EC" id="5.1.3.3"/>
    </reaction>
    <physiologicalReaction direction="right-to-left" evidence="1">
        <dbReference type="Rhea" id="RHEA:28677"/>
    </physiologicalReaction>
</comment>
<keyword evidence="11" id="KW-1185">Reference proteome</keyword>
<dbReference type="GO" id="GO:0033499">
    <property type="term" value="P:galactose catabolic process via UDP-galactose, Leloir pathway"/>
    <property type="evidence" value="ECO:0007669"/>
    <property type="project" value="TreeGrafter"/>
</dbReference>
<dbReference type="EMBL" id="JANEYF010001046">
    <property type="protein sequence ID" value="KAJ8966204.1"/>
    <property type="molecule type" value="Genomic_DNA"/>
</dbReference>
<evidence type="ECO:0000256" key="5">
    <source>
        <dbReference type="ARBA" id="ARBA00023235"/>
    </source>
</evidence>
<evidence type="ECO:0000256" key="9">
    <source>
        <dbReference type="SAM" id="MobiDB-lite"/>
    </source>
</evidence>
<dbReference type="CDD" id="cd09019">
    <property type="entry name" value="galactose_mutarotase_like"/>
    <property type="match status" value="1"/>
</dbReference>
<dbReference type="GO" id="GO:0030246">
    <property type="term" value="F:carbohydrate binding"/>
    <property type="evidence" value="ECO:0007669"/>
    <property type="project" value="InterPro"/>
</dbReference>
<dbReference type="InterPro" id="IPR011013">
    <property type="entry name" value="Gal_mutarotase_sf_dom"/>
</dbReference>
<protein>
    <recommendedName>
        <fullName evidence="4">Galactose mutarotase</fullName>
    </recommendedName>
    <alternativeName>
        <fullName evidence="7">Aldose 1-epimerase</fullName>
    </alternativeName>
</protein>
<evidence type="ECO:0000313" key="11">
    <source>
        <dbReference type="Proteomes" id="UP001162156"/>
    </source>
</evidence>
<comment type="function">
    <text evidence="8">Mutarotase that catalyzes the interconversion of beta-D-galactose and alpha-D-galactose during galactose metabolism. Beta-D-galactose is metabolized in the liver into glucose 1-phosphate, the primary metabolic fuel, by the action of four enzymes that constitute the Leloir pathway: GALM, GALK1 (galactokinase), GALT (galactose-1-phosphate uridylyltransferase) and GALE (UDP-galactose-4'-epimerase). Involved in the maintenance of the equilibrium between the beta- and alpha-anomers of galactose, therefore ensuring a sufficient supply of the alpha-anomer for GALK1. Also active on D-glucose although shows a preference for galactose over glucose.</text>
</comment>
<sequence>MQKVRHSSRRPSVDHKQGSKLSRLGDSDNLQLIEDVFGLYYDESGKCHSIKRFTWKNRNKIEVQVINYGARIISMKLPDRKGEIEDIVLGFDDLAGYLHYKKNYFGATIGRVSNAVKNSTFVIDDKQYWLMPNQFPHHVNGGKAGLDQAVWTTYVDDKKVIMSHISPHSSEGYPGDLFVRVSFELSARNEFNIEMDAQCTQPTIVNLSNLTYFNLAGHYQGPDHLYKHILTLNCNCFTPQIYNLPSGEILNVVHTEFDFQIPKMLGKTIGIIPKDGFNQNLCVNRGIHQDDCLVARVLHPPSGRMLEIYSNQWGVNFSTANEFGYGRILSMEQLLPEGSVKIDPTLQLFERVHQALVENLTIDKKNNYEEMRDLLVKIRNKCKKSRCAM</sequence>
<feature type="region of interest" description="Disordered" evidence="9">
    <location>
        <begin position="1"/>
        <end position="22"/>
    </location>
</feature>
<evidence type="ECO:0000256" key="4">
    <source>
        <dbReference type="ARBA" id="ARBA00021023"/>
    </source>
</evidence>
<comment type="caution">
    <text evidence="10">The sequence shown here is derived from an EMBL/GenBank/DDBJ whole genome shotgun (WGS) entry which is preliminary data.</text>
</comment>
<evidence type="ECO:0000256" key="2">
    <source>
        <dbReference type="ARBA" id="ARBA00004947"/>
    </source>
</evidence>
<keyword evidence="6" id="KW-0119">Carbohydrate metabolism</keyword>
<name>A0AAV8ZMI3_9CUCU</name>
<dbReference type="Pfam" id="PF01263">
    <property type="entry name" value="Aldose_epim"/>
    <property type="match status" value="1"/>
</dbReference>
<dbReference type="GO" id="GO:0006006">
    <property type="term" value="P:glucose metabolic process"/>
    <property type="evidence" value="ECO:0007669"/>
    <property type="project" value="TreeGrafter"/>
</dbReference>
<dbReference type="GO" id="GO:0004034">
    <property type="term" value="F:aldose 1-epimerase activity"/>
    <property type="evidence" value="ECO:0007669"/>
    <property type="project" value="UniProtKB-EC"/>
</dbReference>
<evidence type="ECO:0000256" key="3">
    <source>
        <dbReference type="ARBA" id="ARBA00006206"/>
    </source>
</evidence>
<comment type="pathway">
    <text evidence="2">Carbohydrate metabolism; galactose metabolism.</text>
</comment>
<gene>
    <name evidence="10" type="ORF">NQ314_003684</name>
</gene>
<dbReference type="PANTHER" id="PTHR10091">
    <property type="entry name" value="ALDOSE-1-EPIMERASE"/>
    <property type="match status" value="1"/>
</dbReference>
<keyword evidence="5" id="KW-0413">Isomerase</keyword>